<organism evidence="4 5">
    <name type="scientific">Actinoallomurus bryophytorum</name>
    <dbReference type="NCBI Taxonomy" id="1490222"/>
    <lineage>
        <taxon>Bacteria</taxon>
        <taxon>Bacillati</taxon>
        <taxon>Actinomycetota</taxon>
        <taxon>Actinomycetes</taxon>
        <taxon>Streptosporangiales</taxon>
        <taxon>Thermomonosporaceae</taxon>
        <taxon>Actinoallomurus</taxon>
    </lineage>
</organism>
<dbReference type="Proteomes" id="UP000316096">
    <property type="component" value="Unassembled WGS sequence"/>
</dbReference>
<keyword evidence="1" id="KW-0808">Transferase</keyword>
<keyword evidence="1" id="KW-0723">Serine/threonine-protein kinase</keyword>
<dbReference type="OrthoDB" id="4284922at2"/>
<dbReference type="InterPro" id="IPR003594">
    <property type="entry name" value="HATPase_dom"/>
</dbReference>
<dbReference type="CDD" id="cd16936">
    <property type="entry name" value="HATPase_RsbW-like"/>
    <property type="match status" value="1"/>
</dbReference>
<keyword evidence="5" id="KW-1185">Reference proteome</keyword>
<name>A0A543CJ86_9ACTN</name>
<protein>
    <submittedName>
        <fullName evidence="4">Anti-sigma regulatory factor (Ser/Thr protein kinase)</fullName>
    </submittedName>
</protein>
<dbReference type="InterPro" id="IPR036890">
    <property type="entry name" value="HATPase_C_sf"/>
</dbReference>
<feature type="region of interest" description="Disordered" evidence="2">
    <location>
        <begin position="87"/>
        <end position="108"/>
    </location>
</feature>
<feature type="domain" description="Histidine kinase/HSP90-like ATPase" evidence="3">
    <location>
        <begin position="21"/>
        <end position="131"/>
    </location>
</feature>
<dbReference type="EMBL" id="VFOZ01000001">
    <property type="protein sequence ID" value="TQL96967.1"/>
    <property type="molecule type" value="Genomic_DNA"/>
</dbReference>
<reference evidence="4 5" key="1">
    <citation type="submission" date="2019-06" db="EMBL/GenBank/DDBJ databases">
        <title>Sequencing the genomes of 1000 actinobacteria strains.</title>
        <authorList>
            <person name="Klenk H.-P."/>
        </authorList>
    </citation>
    <scope>NUCLEOTIDE SEQUENCE [LARGE SCALE GENOMIC DNA]</scope>
    <source>
        <strain evidence="4 5">DSM 102200</strain>
    </source>
</reference>
<evidence type="ECO:0000259" key="3">
    <source>
        <dbReference type="Pfam" id="PF13581"/>
    </source>
</evidence>
<proteinExistence type="predicted"/>
<evidence type="ECO:0000313" key="5">
    <source>
        <dbReference type="Proteomes" id="UP000316096"/>
    </source>
</evidence>
<dbReference type="AlphaFoldDB" id="A0A543CJ86"/>
<evidence type="ECO:0000313" key="4">
    <source>
        <dbReference type="EMBL" id="TQL96967.1"/>
    </source>
</evidence>
<evidence type="ECO:0000256" key="1">
    <source>
        <dbReference type="ARBA" id="ARBA00022527"/>
    </source>
</evidence>
<comment type="caution">
    <text evidence="4">The sequence shown here is derived from an EMBL/GenBank/DDBJ whole genome shotgun (WGS) entry which is preliminary data.</text>
</comment>
<dbReference type="GO" id="GO:0004674">
    <property type="term" value="F:protein serine/threonine kinase activity"/>
    <property type="evidence" value="ECO:0007669"/>
    <property type="project" value="UniProtKB-KW"/>
</dbReference>
<dbReference type="InterPro" id="IPR050267">
    <property type="entry name" value="Anti-sigma-factor_SerPK"/>
</dbReference>
<keyword evidence="1" id="KW-0418">Kinase</keyword>
<gene>
    <name evidence="4" type="ORF">FB559_2522</name>
</gene>
<dbReference type="Gene3D" id="3.30.565.10">
    <property type="entry name" value="Histidine kinase-like ATPase, C-terminal domain"/>
    <property type="match status" value="1"/>
</dbReference>
<accession>A0A543CJ86</accession>
<dbReference type="PANTHER" id="PTHR35526:SF3">
    <property type="entry name" value="ANTI-SIGMA-F FACTOR RSBW"/>
    <property type="match status" value="1"/>
</dbReference>
<dbReference type="Pfam" id="PF13581">
    <property type="entry name" value="HATPase_c_2"/>
    <property type="match status" value="1"/>
</dbReference>
<dbReference type="PANTHER" id="PTHR35526">
    <property type="entry name" value="ANTI-SIGMA-F FACTOR RSBW-RELATED"/>
    <property type="match status" value="1"/>
</dbReference>
<evidence type="ECO:0000256" key="2">
    <source>
        <dbReference type="SAM" id="MobiDB-lite"/>
    </source>
</evidence>
<dbReference type="SUPFAM" id="SSF55874">
    <property type="entry name" value="ATPase domain of HSP90 chaperone/DNA topoisomerase II/histidine kinase"/>
    <property type="match status" value="1"/>
</dbReference>
<dbReference type="RefSeq" id="WP_141955758.1">
    <property type="nucleotide sequence ID" value="NZ_VFOZ01000001.1"/>
</dbReference>
<sequence length="134" mass="14890">MALNEPQEDPGTRTYRRIFPGCPDQIGEVRRFVREHLADHHRLEDVTLVASELTTNAWEHTESSTPQGTFSVCARLRPDDSIRLEVEDNGGPFVFGQPKPDDEGGRGLGIVDALTVEWGVSGDTSGRVVWAEFK</sequence>